<protein>
    <recommendedName>
        <fullName evidence="4">TBC1 domain family member 7</fullName>
    </recommendedName>
</protein>
<dbReference type="EMBL" id="GEDC01030388">
    <property type="protein sequence ID" value="JAS06910.1"/>
    <property type="molecule type" value="Transcribed_RNA"/>
</dbReference>
<evidence type="ECO:0000256" key="8">
    <source>
        <dbReference type="ARBA" id="ARBA00023228"/>
    </source>
</evidence>
<accession>A0A1B6C0Y6</accession>
<evidence type="ECO:0000256" key="3">
    <source>
        <dbReference type="ARBA" id="ARBA00004656"/>
    </source>
</evidence>
<comment type="subcellular location">
    <subcellularLocation>
        <location evidence="1">Cytoplasm</location>
        <location evidence="1">Cytosol</location>
    </subcellularLocation>
    <subcellularLocation>
        <location evidence="2">Cytoplasmic vesicle</location>
    </subcellularLocation>
    <subcellularLocation>
        <location evidence="3">Lysosome membrane</location>
    </subcellularLocation>
</comment>
<gene>
    <name evidence="13" type="ORF">g.1976</name>
</gene>
<keyword evidence="7 11" id="KW-0472">Membrane</keyword>
<dbReference type="GO" id="GO:0005765">
    <property type="term" value="C:lysosomal membrane"/>
    <property type="evidence" value="ECO:0007669"/>
    <property type="project" value="UniProtKB-SubCell"/>
</dbReference>
<evidence type="ECO:0000259" key="12">
    <source>
        <dbReference type="PROSITE" id="PS50086"/>
    </source>
</evidence>
<dbReference type="GO" id="GO:0005829">
    <property type="term" value="C:cytosol"/>
    <property type="evidence" value="ECO:0007669"/>
    <property type="project" value="UniProtKB-SubCell"/>
</dbReference>
<evidence type="ECO:0000256" key="7">
    <source>
        <dbReference type="ARBA" id="ARBA00023136"/>
    </source>
</evidence>
<dbReference type="GO" id="GO:0032007">
    <property type="term" value="P:negative regulation of TOR signaling"/>
    <property type="evidence" value="ECO:0007669"/>
    <property type="project" value="TreeGrafter"/>
</dbReference>
<dbReference type="Pfam" id="PF00566">
    <property type="entry name" value="RabGAP-TBC"/>
    <property type="match status" value="1"/>
</dbReference>
<dbReference type="PANTHER" id="PTHR13530">
    <property type="entry name" value="TBC1 DOMAIN FAMILY MEMBER 7"/>
    <property type="match status" value="1"/>
</dbReference>
<evidence type="ECO:0000256" key="1">
    <source>
        <dbReference type="ARBA" id="ARBA00004514"/>
    </source>
</evidence>
<evidence type="ECO:0000313" key="13">
    <source>
        <dbReference type="EMBL" id="JAS06910.1"/>
    </source>
</evidence>
<comment type="function">
    <text evidence="10">Non-catalytic component of the TSC-TBC complex, a multiprotein complex that acts as a negative regulator of the canonical mTORC1 complex, an evolutionarily conserved central nutrient sensor that stimulates anabolic reactions and macromolecule biosynthesis to promote cellular biomass generation and growth. The TSC-TBC complex acts as a GTPase-activating protein (GAP) for the small GTPase RHEB, a direct activator of the protein kinase activity of mTORC1. In absence of nutrients, the TSC-TBC complex inhibits mTORC1, thereby preventing phosphorylation of ribosomal protein S6 kinase (RPS6KB1 and RPS6KB2) and EIF4EBP1 (4E-BP1) by the mTORC1 signaling. The TSC-TBC complex is inactivated in response to nutrients, relieving inhibition of mTORC1.</text>
</comment>
<keyword evidence="11" id="KW-0812">Transmembrane</keyword>
<evidence type="ECO:0000256" key="6">
    <source>
        <dbReference type="ARBA" id="ARBA00022490"/>
    </source>
</evidence>
<dbReference type="InterPro" id="IPR035969">
    <property type="entry name" value="Rab-GAP_TBC_sf"/>
</dbReference>
<dbReference type="InterPro" id="IPR039842">
    <property type="entry name" value="TBC1D7"/>
</dbReference>
<dbReference type="GO" id="GO:0031410">
    <property type="term" value="C:cytoplasmic vesicle"/>
    <property type="evidence" value="ECO:0007669"/>
    <property type="project" value="UniProtKB-SubCell"/>
</dbReference>
<organism evidence="13">
    <name type="scientific">Clastoptera arizonana</name>
    <name type="common">Arizona spittle bug</name>
    <dbReference type="NCBI Taxonomy" id="38151"/>
    <lineage>
        <taxon>Eukaryota</taxon>
        <taxon>Metazoa</taxon>
        <taxon>Ecdysozoa</taxon>
        <taxon>Arthropoda</taxon>
        <taxon>Hexapoda</taxon>
        <taxon>Insecta</taxon>
        <taxon>Pterygota</taxon>
        <taxon>Neoptera</taxon>
        <taxon>Paraneoptera</taxon>
        <taxon>Hemiptera</taxon>
        <taxon>Auchenorrhyncha</taxon>
        <taxon>Cercopoidea</taxon>
        <taxon>Clastopteridae</taxon>
        <taxon>Clastoptera</taxon>
    </lineage>
</organism>
<evidence type="ECO:0000256" key="10">
    <source>
        <dbReference type="ARBA" id="ARBA00046045"/>
    </source>
</evidence>
<dbReference type="PANTHER" id="PTHR13530:SF3">
    <property type="entry name" value="TBC1 DOMAIN FAMILY MEMBER 7"/>
    <property type="match status" value="1"/>
</dbReference>
<dbReference type="Gene3D" id="1.10.10.750">
    <property type="entry name" value="Ypt/Rab-GAP domain of gyp1p, domain 1"/>
    <property type="match status" value="1"/>
</dbReference>
<keyword evidence="11" id="KW-1133">Transmembrane helix</keyword>
<evidence type="ECO:0000256" key="11">
    <source>
        <dbReference type="SAM" id="Phobius"/>
    </source>
</evidence>
<dbReference type="Gene3D" id="1.10.8.680">
    <property type="entry name" value="Ypt/Rab-GAP domain of gyp1p, domain 2"/>
    <property type="match status" value="1"/>
</dbReference>
<dbReference type="GO" id="GO:0005096">
    <property type="term" value="F:GTPase activator activity"/>
    <property type="evidence" value="ECO:0007669"/>
    <property type="project" value="UniProtKB-KW"/>
</dbReference>
<reference evidence="13" key="1">
    <citation type="submission" date="2015-12" db="EMBL/GenBank/DDBJ databases">
        <title>De novo transcriptome assembly of four potential Pierce s Disease insect vectors from Arizona vineyards.</title>
        <authorList>
            <person name="Tassone E.E."/>
        </authorList>
    </citation>
    <scope>NUCLEOTIDE SEQUENCE</scope>
</reference>
<sequence>MDERNFRSSYYEKVGCRSVEEKKSVEILFKDKVLDKNKISDFCLRFNMPITYRALVWKFVLGVIPCHKNCHQFVWKERKLQYDNLVSSLLKMRIIDTQTPKPHLFLKMWLMENGILKFNHQNQMNEEPHLLAISSSLLKIFDTDVDVYWISKWFFDYVRSFLSRVIVIADKTRKFLKKEDNVLYMHLMSMNVLFKVPFEDWLSCCFAGIIHDSSLVKIWDKLVGGSFQILMFVCIVVMTTLRRVILKTKIYSEIMLCISEISEETSELIAIKSIDMWHQNRRNPF</sequence>
<dbReference type="InterPro" id="IPR043039">
    <property type="entry name" value="TBC1D7_dom2"/>
</dbReference>
<keyword evidence="6" id="KW-0963">Cytoplasm</keyword>
<keyword evidence="9" id="KW-0968">Cytoplasmic vesicle</keyword>
<feature type="domain" description="Rab-GAP TBC" evidence="12">
    <location>
        <begin position="47"/>
        <end position="226"/>
    </location>
</feature>
<evidence type="ECO:0000256" key="9">
    <source>
        <dbReference type="ARBA" id="ARBA00023329"/>
    </source>
</evidence>
<evidence type="ECO:0000256" key="4">
    <source>
        <dbReference type="ARBA" id="ARBA00015455"/>
    </source>
</evidence>
<proteinExistence type="predicted"/>
<keyword evidence="5" id="KW-0343">GTPase activation</keyword>
<evidence type="ECO:0000256" key="5">
    <source>
        <dbReference type="ARBA" id="ARBA00022468"/>
    </source>
</evidence>
<dbReference type="PROSITE" id="PS50086">
    <property type="entry name" value="TBC_RABGAP"/>
    <property type="match status" value="1"/>
</dbReference>
<dbReference type="InterPro" id="IPR000195">
    <property type="entry name" value="Rab-GAP-TBC_dom"/>
</dbReference>
<dbReference type="AlphaFoldDB" id="A0A1B6C0Y6"/>
<dbReference type="SUPFAM" id="SSF47923">
    <property type="entry name" value="Ypt/Rab-GAP domain of gyp1p"/>
    <property type="match status" value="1"/>
</dbReference>
<evidence type="ECO:0000256" key="2">
    <source>
        <dbReference type="ARBA" id="ARBA00004541"/>
    </source>
</evidence>
<keyword evidence="8" id="KW-0458">Lysosome</keyword>
<dbReference type="Gene3D" id="1.10.472.80">
    <property type="entry name" value="Ypt/Rab-GAP domain of gyp1p, domain 3"/>
    <property type="match status" value="1"/>
</dbReference>
<name>A0A1B6C0Y6_9HEMI</name>
<feature type="transmembrane region" description="Helical" evidence="11">
    <location>
        <begin position="222"/>
        <end position="241"/>
    </location>
</feature>